<name>A0AAV1FR88_XYRNO</name>
<keyword evidence="3" id="KW-1185">Reference proteome</keyword>
<sequence>MGAGCILGGEAGEALARLGATRGGERAGLTSRPEVCVGGGVVWGPAGIREAQICGFSQTEKTRRRRRRKEGRKEGKKESQQKRSEERRRRISPPSSLSVGSELTT</sequence>
<reference evidence="2" key="1">
    <citation type="submission" date="2023-08" db="EMBL/GenBank/DDBJ databases">
        <authorList>
            <person name="Alioto T."/>
            <person name="Alioto T."/>
            <person name="Gomez Garrido J."/>
        </authorList>
    </citation>
    <scope>NUCLEOTIDE SEQUENCE</scope>
</reference>
<evidence type="ECO:0000313" key="3">
    <source>
        <dbReference type="Proteomes" id="UP001178508"/>
    </source>
</evidence>
<gene>
    <name evidence="2" type="ORF">XNOV1_A020452</name>
</gene>
<evidence type="ECO:0000256" key="1">
    <source>
        <dbReference type="SAM" id="MobiDB-lite"/>
    </source>
</evidence>
<dbReference type="EMBL" id="OY660871">
    <property type="protein sequence ID" value="CAJ1063069.1"/>
    <property type="molecule type" value="Genomic_DNA"/>
</dbReference>
<protein>
    <submittedName>
        <fullName evidence="2">Uncharacterized protein</fullName>
    </submittedName>
</protein>
<evidence type="ECO:0000313" key="2">
    <source>
        <dbReference type="EMBL" id="CAJ1063069.1"/>
    </source>
</evidence>
<feature type="compositionally biased region" description="Polar residues" evidence="1">
    <location>
        <begin position="93"/>
        <end position="105"/>
    </location>
</feature>
<proteinExistence type="predicted"/>
<feature type="compositionally biased region" description="Basic and acidic residues" evidence="1">
    <location>
        <begin position="71"/>
        <end position="88"/>
    </location>
</feature>
<dbReference type="Proteomes" id="UP001178508">
    <property type="component" value="Chromosome 8"/>
</dbReference>
<dbReference type="AlphaFoldDB" id="A0AAV1FR88"/>
<feature type="region of interest" description="Disordered" evidence="1">
    <location>
        <begin position="56"/>
        <end position="105"/>
    </location>
</feature>
<organism evidence="2 3">
    <name type="scientific">Xyrichtys novacula</name>
    <name type="common">Pearly razorfish</name>
    <name type="synonym">Hemipteronotus novacula</name>
    <dbReference type="NCBI Taxonomy" id="13765"/>
    <lineage>
        <taxon>Eukaryota</taxon>
        <taxon>Metazoa</taxon>
        <taxon>Chordata</taxon>
        <taxon>Craniata</taxon>
        <taxon>Vertebrata</taxon>
        <taxon>Euteleostomi</taxon>
        <taxon>Actinopterygii</taxon>
        <taxon>Neopterygii</taxon>
        <taxon>Teleostei</taxon>
        <taxon>Neoteleostei</taxon>
        <taxon>Acanthomorphata</taxon>
        <taxon>Eupercaria</taxon>
        <taxon>Labriformes</taxon>
        <taxon>Labridae</taxon>
        <taxon>Xyrichtys</taxon>
    </lineage>
</organism>
<accession>A0AAV1FR88</accession>